<dbReference type="Pfam" id="PF07589">
    <property type="entry name" value="PEP-CTERM"/>
    <property type="match status" value="1"/>
</dbReference>
<organism evidence="3 4">
    <name type="scientific">Gemmata palustris</name>
    <dbReference type="NCBI Taxonomy" id="2822762"/>
    <lineage>
        <taxon>Bacteria</taxon>
        <taxon>Pseudomonadati</taxon>
        <taxon>Planctomycetota</taxon>
        <taxon>Planctomycetia</taxon>
        <taxon>Gemmatales</taxon>
        <taxon>Gemmataceae</taxon>
        <taxon>Gemmata</taxon>
    </lineage>
</organism>
<reference evidence="3 4" key="1">
    <citation type="submission" date="2021-04" db="EMBL/GenBank/DDBJ databases">
        <authorList>
            <person name="Ivanova A."/>
        </authorList>
    </citation>
    <scope>NUCLEOTIDE SEQUENCE [LARGE SCALE GENOMIC DNA]</scope>
    <source>
        <strain evidence="3 4">G18</strain>
    </source>
</reference>
<keyword evidence="1" id="KW-0732">Signal</keyword>
<gene>
    <name evidence="3" type="ORF">J8F10_24370</name>
</gene>
<dbReference type="Proteomes" id="UP000676565">
    <property type="component" value="Unassembled WGS sequence"/>
</dbReference>
<proteinExistence type="predicted"/>
<dbReference type="NCBIfam" id="TIGR02595">
    <property type="entry name" value="PEP_CTERM"/>
    <property type="match status" value="1"/>
</dbReference>
<feature type="domain" description="Ice-binding protein C-terminal" evidence="2">
    <location>
        <begin position="237"/>
        <end position="260"/>
    </location>
</feature>
<evidence type="ECO:0000256" key="1">
    <source>
        <dbReference type="SAM" id="SignalP"/>
    </source>
</evidence>
<feature type="chain" id="PRO_5047133183" evidence="1">
    <location>
        <begin position="37"/>
        <end position="263"/>
    </location>
</feature>
<sequence length="263" mass="26300">MPVSSGPSSGPWRISLKYLRPLALALLLAAPATGNAAFTVTVQEASGPVIAISDGGALDADGLINGSITADTASLNALLTNFSFSSLGGTSSLLGGGPAEVTVSGLVTRLPGADFSTVTITSGDTGFTSGNPKSLVTSVSDTFQNTTSGDLRTFQGVFDATAAGGAFVTSPLFVFIPPNGAGPFNTSNLGFTTPLGVQPSPFDLTTTTVITLGPNPTSGIQSDQFFGSAGVTAPITPTPEPASLTLLATGAVTLLAFRRRKAV</sequence>
<dbReference type="EMBL" id="JAGKQQ010000001">
    <property type="protein sequence ID" value="MBP3958397.1"/>
    <property type="molecule type" value="Genomic_DNA"/>
</dbReference>
<evidence type="ECO:0000259" key="2">
    <source>
        <dbReference type="Pfam" id="PF07589"/>
    </source>
</evidence>
<name>A0ABS5BXC7_9BACT</name>
<evidence type="ECO:0000313" key="3">
    <source>
        <dbReference type="EMBL" id="MBP3958397.1"/>
    </source>
</evidence>
<accession>A0ABS5BXC7</accession>
<dbReference type="RefSeq" id="WP_210658347.1">
    <property type="nucleotide sequence ID" value="NZ_JAGKQQ010000001.1"/>
</dbReference>
<feature type="signal peptide" evidence="1">
    <location>
        <begin position="1"/>
        <end position="36"/>
    </location>
</feature>
<dbReference type="InterPro" id="IPR013424">
    <property type="entry name" value="Ice-binding_C"/>
</dbReference>
<keyword evidence="4" id="KW-1185">Reference proteome</keyword>
<evidence type="ECO:0000313" key="4">
    <source>
        <dbReference type="Proteomes" id="UP000676565"/>
    </source>
</evidence>
<comment type="caution">
    <text evidence="3">The sequence shown here is derived from an EMBL/GenBank/DDBJ whole genome shotgun (WGS) entry which is preliminary data.</text>
</comment>
<protein>
    <submittedName>
        <fullName evidence="3">PEP-CTERM sorting domain-containing protein</fullName>
    </submittedName>
</protein>